<accession>A0A0A1U2A6</accession>
<reference evidence="2 3" key="1">
    <citation type="submission" date="2012-10" db="EMBL/GenBank/DDBJ databases">
        <authorList>
            <person name="Zafar N."/>
            <person name="Inman J."/>
            <person name="Hall N."/>
            <person name="Lorenzi H."/>
            <person name="Caler E."/>
        </authorList>
    </citation>
    <scope>NUCLEOTIDE SEQUENCE [LARGE SCALE GENOMIC DNA]</scope>
    <source>
        <strain evidence="2 3">IP1</strain>
    </source>
</reference>
<feature type="compositionally biased region" description="Basic and acidic residues" evidence="1">
    <location>
        <begin position="155"/>
        <end position="173"/>
    </location>
</feature>
<dbReference type="OMA" id="KLMYSHH"/>
<feature type="non-terminal residue" evidence="2">
    <location>
        <position position="617"/>
    </location>
</feature>
<keyword evidence="3" id="KW-1185">Reference proteome</keyword>
<name>A0A0A1U2A6_ENTIV</name>
<dbReference type="GeneID" id="14884657"/>
<dbReference type="EMBL" id="KB207048">
    <property type="protein sequence ID" value="ELP85648.1"/>
    <property type="molecule type" value="Genomic_DNA"/>
</dbReference>
<evidence type="ECO:0000313" key="3">
    <source>
        <dbReference type="Proteomes" id="UP000014680"/>
    </source>
</evidence>
<evidence type="ECO:0000313" key="2">
    <source>
        <dbReference type="EMBL" id="ELP85648.1"/>
    </source>
</evidence>
<protein>
    <submittedName>
        <fullName evidence="2">Uncharacterized protein</fullName>
    </submittedName>
</protein>
<proteinExistence type="predicted"/>
<dbReference type="KEGG" id="eiv:EIN_409670"/>
<dbReference type="AlphaFoldDB" id="A0A0A1U2A6"/>
<dbReference type="VEuPathDB" id="AmoebaDB:EIN_409670"/>
<sequence length="617" mass="70397">MKSKKSNEYKPFKSSRSTQNQKPIFVTNFVSKFVVRPNSQKPIPPAITKINKKSPPLIKAISHEPIKALPDLDNSQLLDSIEEKSREDIQKYFVDDDEETQRILNDPVFQRKSPQVSNTKIENQGIVQFPEHKTNTMLEENIPRIVTPDFLIEPQTKKEDNVETPKEKSKSEEEWTSVPVKRNSLQRNTTKKEEEIKTVRLEETCFEESGLDSVSSGATILDNSQLYPEIKYLGGIDKRTYDKLTSSSSTFGNLEGRPSFERLFGDIETDELKKQQSKMEDDDINGILNRVDVGLKEKREDNEMSEDEIESCFSQHPGNEQNSMEEIETSVHGNGAAPSKECGTRLNNGSDTFQTYLTAKTTQYSYPKKATQSEDEGVKGTDQNYVLKQRGGCECYEVQQRVDHFSQGDFELKFGVPASDTWNVISFSSKPVEVCKTKIVVFVGILGKTVFFVGIKMGCVPISGLEITATKYSVLSKEPPVLFVEEYSHNENIPLKTFKVGVKTFFMQHEERAKEVIKEKFSNVQMMACLKCEFSEFIELQGQIIHVLPKPIEGCLTGETCAVVSNKNVGYLFVFPSRVWDYFKEKMRMEIKVKGRYLRDQYFQGKNACVPIYRFDC</sequence>
<dbReference type="RefSeq" id="XP_004184994.1">
    <property type="nucleotide sequence ID" value="XM_004184946.1"/>
</dbReference>
<dbReference type="Proteomes" id="UP000014680">
    <property type="component" value="Unassembled WGS sequence"/>
</dbReference>
<evidence type="ECO:0000256" key="1">
    <source>
        <dbReference type="SAM" id="MobiDB-lite"/>
    </source>
</evidence>
<feature type="region of interest" description="Disordered" evidence="1">
    <location>
        <begin position="153"/>
        <end position="192"/>
    </location>
</feature>
<gene>
    <name evidence="2" type="ORF">EIN_409670</name>
</gene>
<organism evidence="2 3">
    <name type="scientific">Entamoeba invadens IP1</name>
    <dbReference type="NCBI Taxonomy" id="370355"/>
    <lineage>
        <taxon>Eukaryota</taxon>
        <taxon>Amoebozoa</taxon>
        <taxon>Evosea</taxon>
        <taxon>Archamoebae</taxon>
        <taxon>Mastigamoebida</taxon>
        <taxon>Entamoebidae</taxon>
        <taxon>Entamoeba</taxon>
    </lineage>
</organism>
<feature type="non-terminal residue" evidence="2">
    <location>
        <position position="1"/>
    </location>
</feature>